<dbReference type="EMBL" id="VSWD01000011">
    <property type="protein sequence ID" value="KAK3087047.1"/>
    <property type="molecule type" value="Genomic_DNA"/>
</dbReference>
<evidence type="ECO:0000313" key="2">
    <source>
        <dbReference type="EMBL" id="KAK3087047.1"/>
    </source>
</evidence>
<accession>A0AA88XQZ6</accession>
<evidence type="ECO:0000259" key="1">
    <source>
        <dbReference type="PROSITE" id="PS00028"/>
    </source>
</evidence>
<feature type="domain" description="C2H2-type" evidence="1">
    <location>
        <begin position="138"/>
        <end position="158"/>
    </location>
</feature>
<sequence length="165" mass="18477">MTAYENKIIKGPTAKPPPKVQYIQVDPKKMIGPASYKAKMKKKIESNYPVAQNQDSNSLQRLVYNVGLDPNVVGVGSTDKLQQEINARTVAKRKADADKVTGKGMFKCNHCCIYFEDQAMSLLHKSLHNADDADPFTCRKCLKKLGNRLEFTAHLVWHLEPGMEG</sequence>
<keyword evidence="3" id="KW-1185">Reference proteome</keyword>
<proteinExistence type="predicted"/>
<gene>
    <name evidence="2" type="ORF">FSP39_000977</name>
</gene>
<reference evidence="2" key="1">
    <citation type="submission" date="2019-08" db="EMBL/GenBank/DDBJ databases">
        <title>The improved chromosome-level genome for the pearl oyster Pinctada fucata martensii using PacBio sequencing and Hi-C.</title>
        <authorList>
            <person name="Zheng Z."/>
        </authorList>
    </citation>
    <scope>NUCLEOTIDE SEQUENCE</scope>
    <source>
        <strain evidence="2">ZZ-2019</strain>
        <tissue evidence="2">Adductor muscle</tissue>
    </source>
</reference>
<protein>
    <recommendedName>
        <fullName evidence="1">C2H2-type domain-containing protein</fullName>
    </recommendedName>
</protein>
<dbReference type="AlphaFoldDB" id="A0AA88XQZ6"/>
<dbReference type="InterPro" id="IPR013087">
    <property type="entry name" value="Znf_C2H2_type"/>
</dbReference>
<evidence type="ECO:0000313" key="3">
    <source>
        <dbReference type="Proteomes" id="UP001186944"/>
    </source>
</evidence>
<dbReference type="Proteomes" id="UP001186944">
    <property type="component" value="Unassembled WGS sequence"/>
</dbReference>
<dbReference type="Gene3D" id="3.30.160.60">
    <property type="entry name" value="Classic Zinc Finger"/>
    <property type="match status" value="1"/>
</dbReference>
<dbReference type="PROSITE" id="PS00028">
    <property type="entry name" value="ZINC_FINGER_C2H2_1"/>
    <property type="match status" value="2"/>
</dbReference>
<feature type="domain" description="C2H2-type" evidence="1">
    <location>
        <begin position="108"/>
        <end position="128"/>
    </location>
</feature>
<comment type="caution">
    <text evidence="2">The sequence shown here is derived from an EMBL/GenBank/DDBJ whole genome shotgun (WGS) entry which is preliminary data.</text>
</comment>
<name>A0AA88XQZ6_PINIB</name>
<organism evidence="2 3">
    <name type="scientific">Pinctada imbricata</name>
    <name type="common">Atlantic pearl-oyster</name>
    <name type="synonym">Pinctada martensii</name>
    <dbReference type="NCBI Taxonomy" id="66713"/>
    <lineage>
        <taxon>Eukaryota</taxon>
        <taxon>Metazoa</taxon>
        <taxon>Spiralia</taxon>
        <taxon>Lophotrochozoa</taxon>
        <taxon>Mollusca</taxon>
        <taxon>Bivalvia</taxon>
        <taxon>Autobranchia</taxon>
        <taxon>Pteriomorphia</taxon>
        <taxon>Pterioida</taxon>
        <taxon>Pterioidea</taxon>
        <taxon>Pteriidae</taxon>
        <taxon>Pinctada</taxon>
    </lineage>
</organism>